<keyword evidence="2" id="KW-0175">Coiled coil</keyword>
<dbReference type="InterPro" id="IPR022385">
    <property type="entry name" value="Rhs_assc_core"/>
</dbReference>
<keyword evidence="8" id="KW-1185">Reference proteome</keyword>
<dbReference type="RefSeq" id="WP_159745172.1">
    <property type="nucleotide sequence ID" value="NZ_BLIR01000001.1"/>
</dbReference>
<dbReference type="Pfam" id="PF05593">
    <property type="entry name" value="RHS_repeat"/>
    <property type="match status" value="6"/>
</dbReference>
<evidence type="ECO:0000259" key="6">
    <source>
        <dbReference type="Pfam" id="PF25023"/>
    </source>
</evidence>
<accession>A0A640UXX4</accession>
<dbReference type="Pfam" id="PF25023">
    <property type="entry name" value="TEN_YD-shell"/>
    <property type="match status" value="2"/>
</dbReference>
<protein>
    <recommendedName>
        <fullName evidence="9">Type IV secretion protein Rhs</fullName>
    </recommendedName>
</protein>
<proteinExistence type="predicted"/>
<feature type="domain" description="Putative T7SS secretion signal" evidence="5">
    <location>
        <begin position="18"/>
        <end position="266"/>
    </location>
</feature>
<keyword evidence="1" id="KW-0677">Repeat</keyword>
<dbReference type="InterPro" id="IPR050708">
    <property type="entry name" value="T6SS_VgrG/RHS"/>
</dbReference>
<name>A0A640UXX4_9ACTN</name>
<evidence type="ECO:0000256" key="1">
    <source>
        <dbReference type="ARBA" id="ARBA00022737"/>
    </source>
</evidence>
<dbReference type="OrthoDB" id="4981820at2"/>
<dbReference type="PANTHER" id="PTHR32305">
    <property type="match status" value="1"/>
</dbReference>
<feature type="coiled-coil region" evidence="2">
    <location>
        <begin position="171"/>
        <end position="198"/>
    </location>
</feature>
<feature type="region of interest" description="Disordered" evidence="3">
    <location>
        <begin position="749"/>
        <end position="771"/>
    </location>
</feature>
<gene>
    <name evidence="7" type="ORF">Stube_40280</name>
</gene>
<dbReference type="Pfam" id="PF21725">
    <property type="entry name" value="T7SS_signal"/>
    <property type="match status" value="1"/>
</dbReference>
<evidence type="ECO:0000313" key="8">
    <source>
        <dbReference type="Proteomes" id="UP000431826"/>
    </source>
</evidence>
<evidence type="ECO:0000313" key="7">
    <source>
        <dbReference type="EMBL" id="GFE39355.1"/>
    </source>
</evidence>
<reference evidence="7 8" key="1">
    <citation type="submission" date="2019-12" db="EMBL/GenBank/DDBJ databases">
        <title>Whole genome shotgun sequence of Streptomyces tubercidicus NBRC 13090.</title>
        <authorList>
            <person name="Ichikawa N."/>
            <person name="Kimura A."/>
            <person name="Kitahashi Y."/>
            <person name="Komaki H."/>
            <person name="Tamura T."/>
        </authorList>
    </citation>
    <scope>NUCLEOTIDE SEQUENCE [LARGE SCALE GENOMIC DNA]</scope>
    <source>
        <strain evidence="7 8">NBRC 13090</strain>
    </source>
</reference>
<feature type="domain" description="DUF6531" evidence="4">
    <location>
        <begin position="420"/>
        <end position="487"/>
    </location>
</feature>
<organism evidence="7 8">
    <name type="scientific">Streptomyces tubercidicus</name>
    <dbReference type="NCBI Taxonomy" id="47759"/>
    <lineage>
        <taxon>Bacteria</taxon>
        <taxon>Bacillati</taxon>
        <taxon>Actinomycetota</taxon>
        <taxon>Actinomycetes</taxon>
        <taxon>Kitasatosporales</taxon>
        <taxon>Streptomycetaceae</taxon>
        <taxon>Streptomyces</taxon>
    </lineage>
</organism>
<dbReference type="InterPro" id="IPR049082">
    <property type="entry name" value="T7SS_signal"/>
</dbReference>
<sequence length="1595" mass="173812">MSWVGDAVNAVGEGASKFTGAVERGAGELVEHGADLTGDALEAAGLDDAGHAVRSAGADVAGALGAHVDERQLGETEDPKELIHGDVEKINETASHLKDFSTAFDRVADGMRKIGSGQHWSGMAADAFREAFDMHPKQWMHAADACDDASKALKSYAETVSWAQGKAGDAIDKYRKALEATRRAIEAYKTKVDTFNAKVDSYNTAVDRGEDPGAQPQKPVAFKDPGTEGREAAQDMLKNARTQRNEAAGRARNAIKSALAHAPDKPALTQLAGAALKDGGEAFLLSNVHLAGGALKAAAGTLKLVRTVNPMDPYNITHPWQYLSHASTTLMGLAQAPLHPIDSAKGMLGSGWGSDPLDAGTSMVVNVFGGKGAGGLAKGGLRAGAKNITKGWARHAANNGGKITVWDRARIAWCKTFGSDPIDMATGRMILPQTDITLPGSLPLSFTRTFESSYRQGRWFGPTWMSTVDQRLEIDSEGVILIGEEGDFHLYPHPAVGVPTLPAEGDGAPLELTPDGDYLLTDPHTGIRRYFTTYTENLAVLDEISDRRGNHQTFDYTEDGTPTAITHSAGYRLLLTTDEGRITALHLAGAAPDGSDQLLMTYGYDDAGNLITTTNSSGLPLRFTYDDHGRITSWTDTNNSSYTYVYDDQDRCTSQSGIAGHLRGAFSWGAPDPVTGLRTNLHHNSLGELTTYLVNERHQIIATTDPTGATTRTVRDTKHRVLSTTDPLGRTTHIDYDDEGRPLSVVLPDGSRSTTTYDADGNPLAVTGPDGTTWRHTYNAHGNRTSTTDPAGATTTYTHDERGHIAAVTDALGNTTHLYCDKAGLPISVTDPLGAVTHYRRDAFGRTTSVTDPLGETTHMVWTVEGKLAARIDATGATEEWTYDGEGNRLTHTDAIGQTTRYEYTHFDLLTARTAPDGVRHEFTHDTELRLTQVTNPQGLTWNYAYDGAGRLISETDFDDRVLAYAHDAAGQLASRSNALGEVTTYRRDTLGRITEKNAAGLMTTYTHDTNGNLLQAANPDASVTYTRDVLGLVTTETVNGRTMTFTYDALSRRTSRTTPTGHTTRYTYDAAGNRTAMDVAGHILTFDHDVAGQEHTRAIGDNLALTHTWDPTGRLATRTLTSTGAETVQAPPGVAPAPNLAVNEAMLLHRGYTYRPDGNLSAIEDSHTGRRTFDLDHAGRVTAVHANNWTETYAYDKAGNQTRATWPDRHANPSARGDRTYTGTRVTQAGAIRYEYDSLGRASLRQKTRLSRKPDTWYYTWNTEDRLISVTTPDGTIWRYLYDPSGRRISKQRLATGTSEIAEQTDFTWDGPKIAEQNSHCAGSSQNITLTWDHNGMSPLTQSEIKSTDLSHSPQNIIDRRFFAIITDLVGSPTELVNEGGSLAWRAQSSLWGATTWNTHADGYTPLRFPGQYFDPETQLHYNFHRHYDPATARYISPDPLGLSPAPNPASYVLNPHTWIDPLGLDCDPGDGVTNRHRPPIEGDTNYIVDNPHDWSDTITDIDKIENGVLWEEKTATGQNPNMKVEPWTDKHVLKKLDSYLRARSHLPGWEDSPIGLHFTEPGATPAFRAAVEEAVQTWRGSNPGVDVRIRWNS</sequence>
<evidence type="ECO:0000259" key="4">
    <source>
        <dbReference type="Pfam" id="PF20148"/>
    </source>
</evidence>
<dbReference type="GeneID" id="96285122"/>
<dbReference type="InterPro" id="IPR056823">
    <property type="entry name" value="TEN-like_YD-shell"/>
</dbReference>
<dbReference type="NCBIfam" id="TIGR03696">
    <property type="entry name" value="Rhs_assc_core"/>
    <property type="match status" value="1"/>
</dbReference>
<dbReference type="InterPro" id="IPR006530">
    <property type="entry name" value="YD"/>
</dbReference>
<comment type="caution">
    <text evidence="7">The sequence shown here is derived from an EMBL/GenBank/DDBJ whole genome shotgun (WGS) entry which is preliminary data.</text>
</comment>
<evidence type="ECO:0000256" key="3">
    <source>
        <dbReference type="SAM" id="MobiDB-lite"/>
    </source>
</evidence>
<dbReference type="EMBL" id="BLIR01000001">
    <property type="protein sequence ID" value="GFE39355.1"/>
    <property type="molecule type" value="Genomic_DNA"/>
</dbReference>
<feature type="region of interest" description="Disordered" evidence="3">
    <location>
        <begin position="207"/>
        <end position="227"/>
    </location>
</feature>
<evidence type="ECO:0000259" key="5">
    <source>
        <dbReference type="Pfam" id="PF21725"/>
    </source>
</evidence>
<feature type="domain" description="Teneurin-like YD-shell" evidence="6">
    <location>
        <begin position="941"/>
        <end position="1076"/>
    </location>
</feature>
<evidence type="ECO:0008006" key="9">
    <source>
        <dbReference type="Google" id="ProtNLM"/>
    </source>
</evidence>
<dbReference type="Pfam" id="PF20148">
    <property type="entry name" value="DUF6531"/>
    <property type="match status" value="1"/>
</dbReference>
<feature type="domain" description="Teneurin-like YD-shell" evidence="6">
    <location>
        <begin position="1361"/>
        <end position="1440"/>
    </location>
</feature>
<dbReference type="PANTHER" id="PTHR32305:SF15">
    <property type="entry name" value="PROTEIN RHSA-RELATED"/>
    <property type="match status" value="1"/>
</dbReference>
<dbReference type="Proteomes" id="UP000431826">
    <property type="component" value="Unassembled WGS sequence"/>
</dbReference>
<dbReference type="Gene3D" id="2.180.10.10">
    <property type="entry name" value="RHS repeat-associated core"/>
    <property type="match status" value="3"/>
</dbReference>
<dbReference type="NCBIfam" id="TIGR01643">
    <property type="entry name" value="YD_repeat_2x"/>
    <property type="match status" value="16"/>
</dbReference>
<evidence type="ECO:0000256" key="2">
    <source>
        <dbReference type="SAM" id="Coils"/>
    </source>
</evidence>
<dbReference type="InterPro" id="IPR045351">
    <property type="entry name" value="DUF6531"/>
</dbReference>
<dbReference type="InterPro" id="IPR031325">
    <property type="entry name" value="RHS_repeat"/>
</dbReference>